<dbReference type="GO" id="GO:0016874">
    <property type="term" value="F:ligase activity"/>
    <property type="evidence" value="ECO:0007669"/>
    <property type="project" value="UniProtKB-KW"/>
</dbReference>
<dbReference type="GO" id="GO:0043041">
    <property type="term" value="P:amino acid activation for nonribosomal peptide biosynthetic process"/>
    <property type="evidence" value="ECO:0007669"/>
    <property type="project" value="TreeGrafter"/>
</dbReference>
<sequence length="5064" mass="560759">MDTTYISFPKLDYVEESVDGSVRIDWNCGISKLSLDLVACSWAAVLAALTGEEIPAFSLNGDPVKVDLEKNIVLKAEVDDFRKHGHTGVFTLDSPEPADGCLVEVRCSLEQGTGHIIASNCTTRAYLSQIGTQFENHIRAALQVPTNTEGLRLSILNEHPQLISGPLFLHDLVRNAGRGLDLALEFLDKDRKRHFLTYDQLHLRSKHLALRLSEALRSRPASALIVPVLIPQSPDLYVSWLGILRSGAAVCPLNIDAPSERVNFIVNDVAADVVVTVKSLAGRFDQVDRPLIIILADDDANDIILPATLENIKIYPESLAYVMYTSGSTGLPKGVGLSHLAATQAILAHDDHIPHFRRFLQFAAPTFDVSVFEIFFPLFRGSTLVACERSLMLNDLVGVMNHLEVDGAELTPTVAGELLRQKSAVPSLKVLLTIGEMLTRRVVDEFGFSGPNDGVLYAMYGPTEATIHCTIAPKLPVGSRVGNIGIPFTSVSAFIIPIQASVDGEPDVLPVGCIGELAVGGPQLANGYLNRPEENRKAFIDSQVYGRLYRTGDKARLHPNGELECLGRISSGQVKLRGQRMELGEVESTIYKAPGVRSAAACVADGILVAFVSRDTSLDPAAVRQVCEKWLPKFMVPAEIICMDELPRLPSGKIDRKALESNYTSSKESDVPAASSFASEVEENIGTCVEHILHAPIGRSGSLAALGLDSLKAIRLASELRAISVNLDVTSILEADSVQGITLAMERSLVKGASDFTPNLTSSSWDPVVDITHKTLSSLGHSLTPQDVLPCSPMQVSMIAESMQSKRAYSNWIEVEFGNGISPIEIRSAFRLVADRNEILRSGFVEVNMPGHPYAQVVWESLDDSVFVECDTFHYDIVFQTPQHMLHPFQIQLKSLSGEVRALVHIHHALYDGWSWEHVMNDLGTSLEKKLCKQRPQYRTFVDHISSFLSSRNRLDSIDYWRDLLQGISPSPWPNFQDHNDIPHGLGVTQRTFSIDINDLDAATRNLRISRQTFFQGALGYLLGEYNGTSDVIFGSVSSGRTIPVQGIEDVIGPCINTLPVRFNFDNLRNVQDLLATIHNLNRKSLTHGLLPLRDIKAVSGVEPSLSLFDTLFVWQDTLNGHQESSTIVKQVASADFLEFCLTLEVEIKNDVLCAKATFQESTLSTAQVDIFLRQLEELASIFIHKPDLSLKHVNDELPISVLSAENVRFTSCPGSQGLSDGVKEVAALDPERTAVEFLETFDPDLGAVSIQKLTYAELNTRSGRLAKQLRSFGIGSGSLVSIVLEKSLGLYVSILAVVDAGAGYVPITPQTPTQRALSIISEASCRVCITSPNLLASLELPHDIMVLDSDGNLLRKCENSGISQKEQGMPVAYAIFTSGSTGVPKGVLVSHENMRENIAVLSEIYPTPPGSKMLQACSPAFDVSVFEIFFTWAMGMTLCSATNDIIFRDIEGAIRTLEVTHLSLTPSVAALVRSRNVPKVQFLVTAGEALTPEVAKEWADVGVYQGYGPCETTNICTVKPRVRTTDVLSNIGKPFKNTSAFVLSQGNTFSPVPRGAVGELCFGGKQVALGYLNMPDVTQEKFVEHPEYGKVYRSGDYGRMLPDGSLAFVGRRDDLVKLRGQRIELGEVNSAILQSRVVKSCTTLICGDKSSGSQLLVSFWVPVADSSPYIKVDPKRSSILTKELYDTISKILPMYMIPSFILPIETIPVTVNGKVDKSLLADMYSNAAPDYLDLFSNNAEISDNSEELSETESRIVQLVAAVTKTPATDIGRHSSFYRLGMDSILAVSLSRQLKLSGFGQVDVSVIMKNDTVSRLAAAVDRVSDTATTKQEILPNFEVLFSPGFIEKARHDVEMAQKKIRKILPCTPLQEAMLSQMVSSDQKSYFNHLIFEVRKDMSRLKFAWEAMVARHDILRTWFQSTNDAQHAFAQIVLDTVDLPWSFMECSSANVESIIERRKVSILSASGVAVPYAFIELHNITTGKSQLHLLIHHALYDGEAMGQVLQEVEQVVLDMALPPVVPFDHYIEHMIKTDVEAATQFWNSHLTGFSPTYLVSPVPNASATKHKEFHSVSIDLDIPLTQVAESCKNASVTLLSLLQAAWAKLLFFYSETSDICFGDVASCRTLPVNGAERIVGPCFNTLPLRVKLDSNTVNSDLMLQLRKFKADVLPYQLTSLRRLQSQFSPSGSRLFDTLLLLQKEPQRLNEEIWTLVDEHGDMDFPFICEIVPNSEKDVLRVCLYCDGSKTSLDSVRQMLGGYVESIHHTLQYPSARATDTSVVKSGIPPFINISRPIVEKETMNDDLREWSNKALEVRELVSELAKVERKHIKLNTTIYKLGLDSINAIQIAANLRAKGYEISAGDILEAPTISQIASRLEKLTVNGESSIMEAFDFNPFQARHWVSVCTEIGQLEAKLQSVRPCTTVQTGMLALFVNSGGNLYFNHMCLQSTRPLDIDALKRAWEAAVDRNEMLRTGFCQVKDEVSPFAMITYKPGTLDLPWHDYVSENGQLLHHEEPTGIEILNRLHYPAWFLTVESLPTHTTIRFSALHALYDAHSLNLILSEVARQYNGGILFDPVPISPVLGSILTKGAEKDEITEKIWEELCKGWPVTKFPDLNPIRTDRREMCTVSKTSSESLSTIYTGCTKAEVTLQAAGQAAWARLLASYVGEIDIGYGVVLSGRDMSAAAQDVVFPCLTTVPSRYRVEGSNRELVQAVMKLNAHLIKGQHVPLSKLQRMTGSDTALFDTLFVHQKFMSSTNDEQFWTVTKEIATTDYPVSIELIPKGDKLEFCVTFRNDILPVDQAHILIDQLEWLLFDTIFSPESNCAHFMGADRRITCVVPRKDAYIEAPVDLLHQFVEVNASECPSKIALEFASRSSEVEDKLIVRSWTYKEFNDQGNKYANLLLQLGASKSKLIGICFDKCPEAYFAILAILKVGSAYVALDPGAPIARKKFIMEDSGSNFLLCTSDKKEELMGIDGVKVLALDEAGLLNGLSSSSPILEHPISGDDTCYCLYTSGSTGTPKGCEITHSNAIQAMLSFQRLFAGHWDDSSRWLQFASFHFDVSVLEQYWSWSVGICVTSCPRDILFEDLAGVIRQLEITHIDLTPSLARLLQPDEVPSLCRGVFITGGEALKQEILDTWGEKQVIYNGYGPTEVTIGCTMLPRVTQWDKPSNIGPQFDNVGSFVFKPGTNIPVLRGGIGELCVSGPLVGRGYLNRPELTEERFKYLDEWGERVYRTGDLVRMLHDESFCFLGRMDDQVKLRGQRLEIDEINHVIKSASAEIGEVVTMVLKHLSAGKEQLVSFITRGELSEKEAILGFDTGDHVHETLNDIRRCCSLQLPGYMVPTHVIPLTRFPLSPNNKIENKKLKEIYANLTLEQMQKLSPQNEENTTNASRETKKIISIVSRLAGCDETIISPWSNIFQLGLDSISVISLARSLKEAGFCTAQSALIMKNPVISALSEILRSSNRSESSDGRLYQNARQAIAAFAHKHLASLATELCVSINAIEAVCPCSPLQDGMIYKCLESASRAYVSNFTFELLPDVDIFQLMAAWRKVQETVQILRTKFPVTADGYAQVVLREDKFPWFEFETTNSSEVSNISRDRYMKWRSTLHHFNDRLWEIGVVSGPSSRVMCLNIFHGLYDGNSLPLLLERVAEAYFNAAHTETLSYIDVLPLGPFCRQPDAQSFWTRHLRDAPARTIPSNPNSSESEVHSLAIEIPAMKRLEEIRRRLNVTEQAVVHGCWLYVFEKHFGFVPTLGIVSSGRALDFDGADKVIGPLFNTIPCHVPFFGLDSLSELVQACHDFHVSAISFQHTPLRDIMKWTGRSADNPLFDSLFVFQKDLAHASRLGSSLWSPTETQAEADYPLAFEARDDGGESLTTSIVGKEQILTSKAIGKLLSQFKDTLLGFLDDQSIKLQPSDDISILNHTAPSNGVKEKHDSAQGPLTNGTSKFEWSAKAKKLRQEISRLANTDDEAVSENTSILELGLDSIDAIKLSSRMKNLGISLPVSRIMHCRTIKSMMKEVVADIQRDDDSFKTLISLEKALRSCLEADNVDLEGIDHVLPATPLQEGMLAEMIGSDYSHYFNHDVLEIEPHVDVDKLRNAFVKAVEESPILRTTFTQVSDPSLPFAFAQLVYSANFKLNWKEIDMAGRSIDDIFEQEKLEAIKSGLRSPPYRLRFLRSGAKRLLLISIAHALYDGWSLDLFHHTIATLYLGNSYQRPSYHSTLEHIINSASNEKALQFWKGYLEGVRPVSFPEKPGSNTDEIHRDEIAVKISSSNVIDFCKSQGITPQTLGLTCWLMVLAGYLRQLDVVCGTVMLGRDTVDGEQVMFPTMNSVAIRGILHGSRREMLQYVQEMLGLILNNQHFPLRKVKALSKIGAKSLFDTLFIYQKRPGGEEKVLYKSVQSSSDVEYPVCTEMELSNNSVIWRVACKSSVLSSSDTASLLDRIENCLLELVHNPNEPTVDFRDESATICGLTFSTASLNGVKDSYLLDKENSLAESWTPLEEAIRSILSSVANISEAEVTKDTTLFHIGLDSISAIKVSSLLRNRSITLAVSDMLRAGTVRKMAEVAKIAKAKTEVRDSKSICLGALKDVDITTLLRSHNIQPGDIEGVYPATSGQVYMLKMWERSNGAVFFPDFFYRVEGDIAAEELERRWDKVICQVPILRTEFFAIGNRDIPFVQVVFRATNNPIAWRDKLRDLLDRQQEGASKFVTLYASRQGSETIVRLHIHHALYDAVSLEHIVSLLSIGCPDGDISSRLKTDISEFVAFNTISSPLEARKAFWTTYLTKASLERKFLQETLIDWPGMTQNYRPSLIAEVGTLDSISRKLGVSIQALFLAVYAKMHIRFLSSPSHSALENLVIGLYLANRSHAMDGLPELVAPTLNIVPLCIGNPTNHSVTQLARAIQSDLHEISNAQNSCVSLHEIADWTGVTLDTVVNFLRYPDPTGDGDGALHRLTPLEESEIPEALANGSIPNATPNSRRTTEIPLESVAALNNEQPGSENRIPSLEAAYKPSVDIEVAIRNNALDVGIFGPKSRLDSGLSDTILGELKQELLAVSRSEE</sequence>
<dbReference type="InterPro" id="IPR009081">
    <property type="entry name" value="PP-bd_ACP"/>
</dbReference>
<reference evidence="11" key="1">
    <citation type="journal article" date="2009" name="Genome Res.">
        <title>Comparative genomic analyses of the human fungal pathogens Coccidioides and their relatives.</title>
        <authorList>
            <person name="Sharpton T.J."/>
            <person name="Stajich J.E."/>
            <person name="Rounsley S.D."/>
            <person name="Gardner M.J."/>
            <person name="Wortman J.R."/>
            <person name="Jordar V.S."/>
            <person name="Maiti R."/>
            <person name="Kodira C.D."/>
            <person name="Neafsey D.E."/>
            <person name="Zeng Q."/>
            <person name="Hung C.-Y."/>
            <person name="McMahan C."/>
            <person name="Muszewska A."/>
            <person name="Grynberg M."/>
            <person name="Mandel M.A."/>
            <person name="Kellner E.M."/>
            <person name="Barker B.M."/>
            <person name="Galgiani J.N."/>
            <person name="Orbach M.J."/>
            <person name="Kirkland T.N."/>
            <person name="Cole G.T."/>
            <person name="Henn M.R."/>
            <person name="Birren B.W."/>
            <person name="Taylor J.W."/>
        </authorList>
    </citation>
    <scope>NUCLEOTIDE SEQUENCE [LARGE SCALE GENOMIC DNA]</scope>
    <source>
        <strain evidence="11">RS</strain>
    </source>
</reference>
<dbReference type="EMBL" id="GG704911">
    <property type="protein sequence ID" value="EAS35587.2"/>
    <property type="molecule type" value="Genomic_DNA"/>
</dbReference>
<gene>
    <name evidence="10" type="ORF">CIMG_00941</name>
</gene>
<keyword evidence="11" id="KW-1185">Reference proteome</keyword>
<dbReference type="GO" id="GO:0010106">
    <property type="term" value="P:cellular response to iron ion starvation"/>
    <property type="evidence" value="ECO:0007669"/>
    <property type="project" value="UniProtKB-ARBA"/>
</dbReference>
<dbReference type="FunFam" id="3.30.300.30:FF:000033">
    <property type="entry name" value="Nonribosomal siderophore peptide synthase SidC"/>
    <property type="match status" value="1"/>
</dbReference>
<dbReference type="InterPro" id="IPR045851">
    <property type="entry name" value="AMP-bd_C_sf"/>
</dbReference>
<evidence type="ECO:0000256" key="6">
    <source>
        <dbReference type="ARBA" id="ARBA00067294"/>
    </source>
</evidence>
<dbReference type="InterPro" id="IPR025110">
    <property type="entry name" value="AMP-bd_C"/>
</dbReference>
<dbReference type="Gene3D" id="3.30.300.30">
    <property type="match status" value="3"/>
</dbReference>
<dbReference type="CDD" id="cd19542">
    <property type="entry name" value="CT_NRPS-like"/>
    <property type="match status" value="2"/>
</dbReference>
<dbReference type="FunFam" id="3.40.50.12780:FF:000024">
    <property type="entry name" value="Nonribosomal siderophore peptide synthase SidC"/>
    <property type="match status" value="2"/>
</dbReference>
<dbReference type="InterPro" id="IPR020845">
    <property type="entry name" value="AMP-binding_CS"/>
</dbReference>
<dbReference type="Pfam" id="PF00668">
    <property type="entry name" value="Condensation"/>
    <property type="match status" value="6"/>
</dbReference>
<evidence type="ECO:0000256" key="2">
    <source>
        <dbReference type="ARBA" id="ARBA00022450"/>
    </source>
</evidence>
<dbReference type="SUPFAM" id="SSF47336">
    <property type="entry name" value="ACP-like"/>
    <property type="match status" value="6"/>
</dbReference>
<evidence type="ECO:0000256" key="7">
    <source>
        <dbReference type="ARBA" id="ARBA00078302"/>
    </source>
</evidence>
<feature type="domain" description="Carrier" evidence="9">
    <location>
        <begin position="4499"/>
        <end position="4575"/>
    </location>
</feature>
<dbReference type="STRING" id="246410.A0A0E1RYA8"/>
<feature type="region of interest" description="Disordered" evidence="8">
    <location>
        <begin position="3928"/>
        <end position="3947"/>
    </location>
</feature>
<keyword evidence="3" id="KW-0597">Phosphoprotein</keyword>
<dbReference type="VEuPathDB" id="FungiDB:CIMG_00941"/>
<feature type="domain" description="Carrier" evidence="9">
    <location>
        <begin position="3950"/>
        <end position="4026"/>
    </location>
</feature>
<keyword evidence="2" id="KW-0596">Phosphopantetheine</keyword>
<proteinExistence type="inferred from homology"/>
<dbReference type="GO" id="GO:0031177">
    <property type="term" value="F:phosphopantetheine binding"/>
    <property type="evidence" value="ECO:0007669"/>
    <property type="project" value="InterPro"/>
</dbReference>
<dbReference type="GO" id="GO:0005737">
    <property type="term" value="C:cytoplasm"/>
    <property type="evidence" value="ECO:0007669"/>
    <property type="project" value="TreeGrafter"/>
</dbReference>
<dbReference type="FunFam" id="3.30.300.30:FF:000015">
    <property type="entry name" value="Nonribosomal peptide synthase SidD"/>
    <property type="match status" value="1"/>
</dbReference>
<dbReference type="PANTHER" id="PTHR45527">
    <property type="entry name" value="NONRIBOSOMAL PEPTIDE SYNTHETASE"/>
    <property type="match status" value="1"/>
</dbReference>
<dbReference type="OrthoDB" id="416786at2759"/>
<feature type="domain" description="Carrier" evidence="9">
    <location>
        <begin position="3389"/>
        <end position="3466"/>
    </location>
</feature>
<dbReference type="InParanoid" id="A0A0E1RYA8"/>
<dbReference type="PROSITE" id="PS00012">
    <property type="entry name" value="PHOSPHOPANTETHEINE"/>
    <property type="match status" value="4"/>
</dbReference>
<dbReference type="InterPro" id="IPR023213">
    <property type="entry name" value="CAT-like_dom_sf"/>
</dbReference>
<accession>A0A0E1RYA8</accession>
<dbReference type="GO" id="GO:0031169">
    <property type="term" value="P:ferrichrome biosynthetic process"/>
    <property type="evidence" value="ECO:0007669"/>
    <property type="project" value="UniProtKB-ARBA"/>
</dbReference>
<evidence type="ECO:0000313" key="10">
    <source>
        <dbReference type="EMBL" id="EAS35587.2"/>
    </source>
</evidence>
<dbReference type="InterPro" id="IPR000873">
    <property type="entry name" value="AMP-dep_synth/lig_dom"/>
</dbReference>
<evidence type="ECO:0000256" key="4">
    <source>
        <dbReference type="ARBA" id="ARBA00022598"/>
    </source>
</evidence>
<dbReference type="OMA" id="HHIVTEG"/>
<reference evidence="11" key="2">
    <citation type="journal article" date="2010" name="Genome Res.">
        <title>Population genomic sequencing of Coccidioides fungi reveals recent hybridization and transposon control.</title>
        <authorList>
            <person name="Neafsey D.E."/>
            <person name="Barker B.M."/>
            <person name="Sharpton T.J."/>
            <person name="Stajich J.E."/>
            <person name="Park D.J."/>
            <person name="Whiston E."/>
            <person name="Hung C.-Y."/>
            <person name="McMahan C."/>
            <person name="White J."/>
            <person name="Sykes S."/>
            <person name="Heiman D."/>
            <person name="Young S."/>
            <person name="Zeng Q."/>
            <person name="Abouelleil A."/>
            <person name="Aftuck L."/>
            <person name="Bessette D."/>
            <person name="Brown A."/>
            <person name="FitzGerald M."/>
            <person name="Lui A."/>
            <person name="Macdonald J.P."/>
            <person name="Priest M."/>
            <person name="Orbach M.J."/>
            <person name="Galgiani J.N."/>
            <person name="Kirkland T.N."/>
            <person name="Cole G.T."/>
            <person name="Birren B.W."/>
            <person name="Henn M.R."/>
            <person name="Taylor J.W."/>
            <person name="Rounsley S.D."/>
        </authorList>
    </citation>
    <scope>GENOME REANNOTATION</scope>
    <source>
        <strain evidence="11">RS</strain>
    </source>
</reference>
<evidence type="ECO:0000256" key="5">
    <source>
        <dbReference type="ARBA" id="ARBA00029454"/>
    </source>
</evidence>
<feature type="domain" description="Carrier" evidence="9">
    <location>
        <begin position="1747"/>
        <end position="1824"/>
    </location>
</feature>
<dbReference type="PROSITE" id="PS00455">
    <property type="entry name" value="AMP_BINDING"/>
    <property type="match status" value="1"/>
</dbReference>
<protein>
    <recommendedName>
        <fullName evidence="6">Nonribosomal peptide synthetase sidC</fullName>
    </recommendedName>
    <alternativeName>
        <fullName evidence="7">Siderophore peptide synthetase C</fullName>
    </alternativeName>
</protein>
<name>A0A0E1RYA8_COCIM</name>
<dbReference type="Pfam" id="PF00550">
    <property type="entry name" value="PP-binding"/>
    <property type="match status" value="6"/>
</dbReference>
<feature type="domain" description="Carrier" evidence="9">
    <location>
        <begin position="2303"/>
        <end position="2379"/>
    </location>
</feature>
<dbReference type="GeneID" id="4567042"/>
<keyword evidence="4" id="KW-0436">Ligase</keyword>
<dbReference type="InterPro" id="IPR036736">
    <property type="entry name" value="ACP-like_sf"/>
</dbReference>
<dbReference type="CDD" id="cd05918">
    <property type="entry name" value="A_NRPS_SidN3_like"/>
    <property type="match status" value="2"/>
</dbReference>
<dbReference type="Gene3D" id="3.30.559.30">
    <property type="entry name" value="Nonribosomal peptide synthetase, condensation domain"/>
    <property type="match status" value="6"/>
</dbReference>
<dbReference type="Gene3D" id="1.10.1200.10">
    <property type="entry name" value="ACP-like"/>
    <property type="match status" value="6"/>
</dbReference>
<dbReference type="SUPFAM" id="SSF52777">
    <property type="entry name" value="CoA-dependent acyltransferases"/>
    <property type="match status" value="12"/>
</dbReference>
<dbReference type="Gene3D" id="3.40.50.12780">
    <property type="entry name" value="N-terminal domain of ligase-like"/>
    <property type="match status" value="3"/>
</dbReference>
<evidence type="ECO:0000256" key="8">
    <source>
        <dbReference type="SAM" id="MobiDB-lite"/>
    </source>
</evidence>
<dbReference type="PROSITE" id="PS50075">
    <property type="entry name" value="CARRIER"/>
    <property type="match status" value="6"/>
</dbReference>
<dbReference type="InterPro" id="IPR010071">
    <property type="entry name" value="AA_adenyl_dom"/>
</dbReference>
<dbReference type="SUPFAM" id="SSF56801">
    <property type="entry name" value="Acetyl-CoA synthetase-like"/>
    <property type="match status" value="3"/>
</dbReference>
<evidence type="ECO:0000256" key="1">
    <source>
        <dbReference type="ARBA" id="ARBA00004924"/>
    </source>
</evidence>
<evidence type="ECO:0000259" key="9">
    <source>
        <dbReference type="PROSITE" id="PS50075"/>
    </source>
</evidence>
<dbReference type="PANTHER" id="PTHR45527:SF1">
    <property type="entry name" value="FATTY ACID SYNTHASE"/>
    <property type="match status" value="1"/>
</dbReference>
<comment type="similarity">
    <text evidence="5">Belongs to the NRP synthetase family.</text>
</comment>
<dbReference type="InterPro" id="IPR020806">
    <property type="entry name" value="PKS_PP-bd"/>
</dbReference>
<dbReference type="InterPro" id="IPR042099">
    <property type="entry name" value="ANL_N_sf"/>
</dbReference>
<dbReference type="KEGG" id="cim:CIMG_00941"/>
<dbReference type="InterPro" id="IPR001242">
    <property type="entry name" value="Condensation_dom"/>
</dbReference>
<dbReference type="InterPro" id="IPR006162">
    <property type="entry name" value="Ppantetheine_attach_site"/>
</dbReference>
<dbReference type="Proteomes" id="UP000001261">
    <property type="component" value="Unassembled WGS sequence"/>
</dbReference>
<feature type="domain" description="Carrier" evidence="9">
    <location>
        <begin position="676"/>
        <end position="749"/>
    </location>
</feature>
<dbReference type="SMART" id="SM00823">
    <property type="entry name" value="PKS_PP"/>
    <property type="match status" value="5"/>
</dbReference>
<dbReference type="Pfam" id="PF00501">
    <property type="entry name" value="AMP-binding"/>
    <property type="match status" value="3"/>
</dbReference>
<dbReference type="NCBIfam" id="NF003417">
    <property type="entry name" value="PRK04813.1"/>
    <property type="match status" value="3"/>
</dbReference>
<organism evidence="10 11">
    <name type="scientific">Coccidioides immitis (strain RS)</name>
    <name type="common">Valley fever fungus</name>
    <dbReference type="NCBI Taxonomy" id="246410"/>
    <lineage>
        <taxon>Eukaryota</taxon>
        <taxon>Fungi</taxon>
        <taxon>Dikarya</taxon>
        <taxon>Ascomycota</taxon>
        <taxon>Pezizomycotina</taxon>
        <taxon>Eurotiomycetes</taxon>
        <taxon>Eurotiomycetidae</taxon>
        <taxon>Onygenales</taxon>
        <taxon>Onygenaceae</taxon>
        <taxon>Coccidioides</taxon>
    </lineage>
</organism>
<evidence type="ECO:0000256" key="3">
    <source>
        <dbReference type="ARBA" id="ARBA00022553"/>
    </source>
</evidence>
<evidence type="ECO:0000313" key="11">
    <source>
        <dbReference type="Proteomes" id="UP000001261"/>
    </source>
</evidence>
<dbReference type="Gene3D" id="3.30.559.10">
    <property type="entry name" value="Chloramphenicol acetyltransferase-like domain"/>
    <property type="match status" value="6"/>
</dbReference>
<comment type="pathway">
    <text evidence="1">Siderophore biosynthesis.</text>
</comment>
<dbReference type="RefSeq" id="XP_001247170.2">
    <property type="nucleotide sequence ID" value="XM_001247169.2"/>
</dbReference>
<dbReference type="Pfam" id="PF13193">
    <property type="entry name" value="AMP-binding_C"/>
    <property type="match status" value="1"/>
</dbReference>
<dbReference type="NCBIfam" id="TIGR01733">
    <property type="entry name" value="AA-adenyl-dom"/>
    <property type="match status" value="2"/>
</dbReference>